<dbReference type="EMBL" id="PYNF01000003">
    <property type="protein sequence ID" value="PSV00423.1"/>
    <property type="molecule type" value="Genomic_DNA"/>
</dbReference>
<evidence type="ECO:0000313" key="3">
    <source>
        <dbReference type="Proteomes" id="UP000241426"/>
    </source>
</evidence>
<comment type="caution">
    <text evidence="2">The sequence shown here is derived from an EMBL/GenBank/DDBJ whole genome shotgun (WGS) entry which is preliminary data.</text>
</comment>
<evidence type="ECO:0000256" key="1">
    <source>
        <dbReference type="SAM" id="Phobius"/>
    </source>
</evidence>
<sequence>MNSSLVIAAIIYYFFTGFLYLYMVDKKLKFSILCAYLKPLFVLSLPMLILFKGTNTVVKKVIDNMVRESVKQSESIKSI</sequence>
<gene>
    <name evidence="2" type="ORF">C9J27_04645</name>
</gene>
<organism evidence="2 3">
    <name type="scientific">Photobacterium kishitanii</name>
    <dbReference type="NCBI Taxonomy" id="318456"/>
    <lineage>
        <taxon>Bacteria</taxon>
        <taxon>Pseudomonadati</taxon>
        <taxon>Pseudomonadota</taxon>
        <taxon>Gammaproteobacteria</taxon>
        <taxon>Vibrionales</taxon>
        <taxon>Vibrionaceae</taxon>
        <taxon>Photobacterium</taxon>
    </lineage>
</organism>
<feature type="transmembrane region" description="Helical" evidence="1">
    <location>
        <begin position="30"/>
        <end position="51"/>
    </location>
</feature>
<reference evidence="2 3" key="1">
    <citation type="submission" date="2018-01" db="EMBL/GenBank/DDBJ databases">
        <title>Whole genome sequencing of Histamine producing bacteria.</title>
        <authorList>
            <person name="Butler K."/>
        </authorList>
    </citation>
    <scope>NUCLEOTIDE SEQUENCE [LARGE SCALE GENOMIC DNA]</scope>
    <source>
        <strain evidence="2 3">FS-7.2</strain>
    </source>
</reference>
<protein>
    <submittedName>
        <fullName evidence="2">Uncharacterized protein</fullName>
    </submittedName>
</protein>
<dbReference type="Proteomes" id="UP000241426">
    <property type="component" value="Unassembled WGS sequence"/>
</dbReference>
<dbReference type="AlphaFoldDB" id="A0A2T3KL91"/>
<keyword evidence="1" id="KW-0472">Membrane</keyword>
<feature type="transmembrane region" description="Helical" evidence="1">
    <location>
        <begin position="6"/>
        <end position="23"/>
    </location>
</feature>
<proteinExistence type="predicted"/>
<name>A0A2T3KL91_9GAMM</name>
<accession>A0A2T3KL91</accession>
<keyword evidence="1" id="KW-0812">Transmembrane</keyword>
<evidence type="ECO:0000313" key="2">
    <source>
        <dbReference type="EMBL" id="PSV00423.1"/>
    </source>
</evidence>
<keyword evidence="1" id="KW-1133">Transmembrane helix</keyword>